<evidence type="ECO:0000259" key="3">
    <source>
        <dbReference type="PROSITE" id="PS51186"/>
    </source>
</evidence>
<dbReference type="SUPFAM" id="SSF55729">
    <property type="entry name" value="Acyl-CoA N-acyltransferases (Nat)"/>
    <property type="match status" value="1"/>
</dbReference>
<accession>A0A4Q2U5J6</accession>
<evidence type="ECO:0000313" key="4">
    <source>
        <dbReference type="EMBL" id="RYC31590.1"/>
    </source>
</evidence>
<dbReference type="PROSITE" id="PS51186">
    <property type="entry name" value="GNAT"/>
    <property type="match status" value="1"/>
</dbReference>
<name>A0A4Q2U5J6_9HYPH</name>
<proteinExistence type="predicted"/>
<evidence type="ECO:0000256" key="2">
    <source>
        <dbReference type="ARBA" id="ARBA00023315"/>
    </source>
</evidence>
<reference evidence="4 5" key="1">
    <citation type="submission" date="2018-12" db="EMBL/GenBank/DDBJ databases">
        <authorList>
            <person name="Grouzdev D.S."/>
            <person name="Krutkina M.S."/>
        </authorList>
    </citation>
    <scope>NUCLEOTIDE SEQUENCE [LARGE SCALE GENOMIC DNA]</scope>
    <source>
        <strain evidence="4 5">RmlP026</strain>
    </source>
</reference>
<feature type="domain" description="N-acetyltransferase" evidence="3">
    <location>
        <begin position="5"/>
        <end position="142"/>
    </location>
</feature>
<dbReference type="Pfam" id="PF00583">
    <property type="entry name" value="Acetyltransf_1"/>
    <property type="match status" value="1"/>
</dbReference>
<dbReference type="AlphaFoldDB" id="A0A4Q2U5J6"/>
<reference evidence="4 5" key="2">
    <citation type="submission" date="2019-02" db="EMBL/GenBank/DDBJ databases">
        <title>'Lichenibacterium ramalinii' gen. nov. sp. nov., 'Lichenibacterium minor' gen. nov. sp. nov.</title>
        <authorList>
            <person name="Pankratov T."/>
        </authorList>
    </citation>
    <scope>NUCLEOTIDE SEQUENCE [LARGE SCALE GENOMIC DNA]</scope>
    <source>
        <strain evidence="4 5">RmlP026</strain>
    </source>
</reference>
<sequence>MRFSMRLRPALRADLPRIRQVRHGTAENRLLDPGRASDAEVTWYMDEAVFLVSEDEVEVQGFVCADDRTGYIWALFVIDGAQGRGHGTALLDAAMTRLRDAVHRQAFLSTGIGTRAEEFYRSRDWRPTGINMRGEVVLRSWL</sequence>
<evidence type="ECO:0000313" key="5">
    <source>
        <dbReference type="Proteomes" id="UP000290759"/>
    </source>
</evidence>
<dbReference type="InterPro" id="IPR000182">
    <property type="entry name" value="GNAT_dom"/>
</dbReference>
<dbReference type="Proteomes" id="UP000290759">
    <property type="component" value="Unassembled WGS sequence"/>
</dbReference>
<dbReference type="Gene3D" id="3.40.630.30">
    <property type="match status" value="1"/>
</dbReference>
<keyword evidence="2" id="KW-0012">Acyltransferase</keyword>
<comment type="caution">
    <text evidence="4">The sequence shown here is derived from an EMBL/GenBank/DDBJ whole genome shotgun (WGS) entry which is preliminary data.</text>
</comment>
<dbReference type="GO" id="GO:0016747">
    <property type="term" value="F:acyltransferase activity, transferring groups other than amino-acyl groups"/>
    <property type="evidence" value="ECO:0007669"/>
    <property type="project" value="InterPro"/>
</dbReference>
<organism evidence="4 5">
    <name type="scientific">Lichenibacterium minor</name>
    <dbReference type="NCBI Taxonomy" id="2316528"/>
    <lineage>
        <taxon>Bacteria</taxon>
        <taxon>Pseudomonadati</taxon>
        <taxon>Pseudomonadota</taxon>
        <taxon>Alphaproteobacteria</taxon>
        <taxon>Hyphomicrobiales</taxon>
        <taxon>Lichenihabitantaceae</taxon>
        <taxon>Lichenibacterium</taxon>
    </lineage>
</organism>
<gene>
    <name evidence="4" type="ORF">D3273_13195</name>
</gene>
<dbReference type="PANTHER" id="PTHR43877:SF2">
    <property type="entry name" value="AMINOALKYLPHOSPHONATE N-ACETYLTRANSFERASE-RELATED"/>
    <property type="match status" value="1"/>
</dbReference>
<dbReference type="OrthoDB" id="7356080at2"/>
<keyword evidence="1 4" id="KW-0808">Transferase</keyword>
<dbReference type="EMBL" id="QYBB01000013">
    <property type="protein sequence ID" value="RYC31590.1"/>
    <property type="molecule type" value="Genomic_DNA"/>
</dbReference>
<dbReference type="CDD" id="cd04301">
    <property type="entry name" value="NAT_SF"/>
    <property type="match status" value="1"/>
</dbReference>
<dbReference type="InterPro" id="IPR050832">
    <property type="entry name" value="Bact_Acetyltransf"/>
</dbReference>
<keyword evidence="5" id="KW-1185">Reference proteome</keyword>
<protein>
    <submittedName>
        <fullName evidence="4">N-acetyltransferase</fullName>
    </submittedName>
</protein>
<dbReference type="PANTHER" id="PTHR43877">
    <property type="entry name" value="AMINOALKYLPHOSPHONATE N-ACETYLTRANSFERASE-RELATED-RELATED"/>
    <property type="match status" value="1"/>
</dbReference>
<dbReference type="InterPro" id="IPR016181">
    <property type="entry name" value="Acyl_CoA_acyltransferase"/>
</dbReference>
<evidence type="ECO:0000256" key="1">
    <source>
        <dbReference type="ARBA" id="ARBA00022679"/>
    </source>
</evidence>